<evidence type="ECO:0000256" key="2">
    <source>
        <dbReference type="ARBA" id="ARBA00023242"/>
    </source>
</evidence>
<evidence type="ECO:0000313" key="4">
    <source>
        <dbReference type="EMBL" id="KAF2022091.1"/>
    </source>
</evidence>
<dbReference type="Gene3D" id="4.10.240.10">
    <property type="entry name" value="Zn(2)-C6 fungal-type DNA-binding domain"/>
    <property type="match status" value="1"/>
</dbReference>
<dbReference type="PROSITE" id="PS50048">
    <property type="entry name" value="ZN2_CY6_FUNGAL_2"/>
    <property type="match status" value="1"/>
</dbReference>
<dbReference type="PROSITE" id="PS00463">
    <property type="entry name" value="ZN2_CY6_FUNGAL_1"/>
    <property type="match status" value="1"/>
</dbReference>
<name>A0A6A5YBJ9_9PLEO</name>
<evidence type="ECO:0000313" key="5">
    <source>
        <dbReference type="Proteomes" id="UP000799778"/>
    </source>
</evidence>
<dbReference type="InterPro" id="IPR036864">
    <property type="entry name" value="Zn2-C6_fun-type_DNA-bd_sf"/>
</dbReference>
<dbReference type="GeneID" id="54281921"/>
<dbReference type="GO" id="GO:0000976">
    <property type="term" value="F:transcription cis-regulatory region binding"/>
    <property type="evidence" value="ECO:0007669"/>
    <property type="project" value="TreeGrafter"/>
</dbReference>
<dbReference type="Pfam" id="PF00172">
    <property type="entry name" value="Zn_clus"/>
    <property type="match status" value="1"/>
</dbReference>
<dbReference type="SMART" id="SM00066">
    <property type="entry name" value="GAL4"/>
    <property type="match status" value="1"/>
</dbReference>
<organism evidence="4 5">
    <name type="scientific">Aaosphaeria arxii CBS 175.79</name>
    <dbReference type="NCBI Taxonomy" id="1450172"/>
    <lineage>
        <taxon>Eukaryota</taxon>
        <taxon>Fungi</taxon>
        <taxon>Dikarya</taxon>
        <taxon>Ascomycota</taxon>
        <taxon>Pezizomycotina</taxon>
        <taxon>Dothideomycetes</taxon>
        <taxon>Pleosporomycetidae</taxon>
        <taxon>Pleosporales</taxon>
        <taxon>Pleosporales incertae sedis</taxon>
        <taxon>Aaosphaeria</taxon>
    </lineage>
</organism>
<keyword evidence="5" id="KW-1185">Reference proteome</keyword>
<dbReference type="Proteomes" id="UP000799778">
    <property type="component" value="Unassembled WGS sequence"/>
</dbReference>
<proteinExistence type="predicted"/>
<evidence type="ECO:0000256" key="1">
    <source>
        <dbReference type="ARBA" id="ARBA00004123"/>
    </source>
</evidence>
<keyword evidence="2" id="KW-0539">Nucleus</keyword>
<dbReference type="AlphaFoldDB" id="A0A6A5YBJ9"/>
<dbReference type="InterPro" id="IPR001138">
    <property type="entry name" value="Zn2Cys6_DnaBD"/>
</dbReference>
<dbReference type="GO" id="GO:0008270">
    <property type="term" value="F:zinc ion binding"/>
    <property type="evidence" value="ECO:0007669"/>
    <property type="project" value="InterPro"/>
</dbReference>
<dbReference type="Pfam" id="PF11951">
    <property type="entry name" value="Fungal_trans_2"/>
    <property type="match status" value="1"/>
</dbReference>
<protein>
    <recommendedName>
        <fullName evidence="3">Zn(2)-C6 fungal-type domain-containing protein</fullName>
    </recommendedName>
</protein>
<feature type="domain" description="Zn(2)-C6 fungal-type" evidence="3">
    <location>
        <begin position="6"/>
        <end position="34"/>
    </location>
</feature>
<dbReference type="CDD" id="cd00067">
    <property type="entry name" value="GAL4"/>
    <property type="match status" value="1"/>
</dbReference>
<evidence type="ECO:0000259" key="3">
    <source>
        <dbReference type="PROSITE" id="PS50048"/>
    </source>
</evidence>
<reference evidence="4" key="1">
    <citation type="journal article" date="2020" name="Stud. Mycol.">
        <title>101 Dothideomycetes genomes: a test case for predicting lifestyles and emergence of pathogens.</title>
        <authorList>
            <person name="Haridas S."/>
            <person name="Albert R."/>
            <person name="Binder M."/>
            <person name="Bloem J."/>
            <person name="Labutti K."/>
            <person name="Salamov A."/>
            <person name="Andreopoulos B."/>
            <person name="Baker S."/>
            <person name="Barry K."/>
            <person name="Bills G."/>
            <person name="Bluhm B."/>
            <person name="Cannon C."/>
            <person name="Castanera R."/>
            <person name="Culley D."/>
            <person name="Daum C."/>
            <person name="Ezra D."/>
            <person name="Gonzalez J."/>
            <person name="Henrissat B."/>
            <person name="Kuo A."/>
            <person name="Liang C."/>
            <person name="Lipzen A."/>
            <person name="Lutzoni F."/>
            <person name="Magnuson J."/>
            <person name="Mondo S."/>
            <person name="Nolan M."/>
            <person name="Ohm R."/>
            <person name="Pangilinan J."/>
            <person name="Park H.-J."/>
            <person name="Ramirez L."/>
            <person name="Alfaro M."/>
            <person name="Sun H."/>
            <person name="Tritt A."/>
            <person name="Yoshinaga Y."/>
            <person name="Zwiers L.-H."/>
            <person name="Turgeon B."/>
            <person name="Goodwin S."/>
            <person name="Spatafora J."/>
            <person name="Crous P."/>
            <person name="Grigoriev I."/>
        </authorList>
    </citation>
    <scope>NUCLEOTIDE SEQUENCE</scope>
    <source>
        <strain evidence="4">CBS 175.79</strain>
    </source>
</reference>
<dbReference type="SUPFAM" id="SSF57701">
    <property type="entry name" value="Zn2/Cys6 DNA-binding domain"/>
    <property type="match status" value="1"/>
</dbReference>
<dbReference type="GO" id="GO:0045944">
    <property type="term" value="P:positive regulation of transcription by RNA polymerase II"/>
    <property type="evidence" value="ECO:0007669"/>
    <property type="project" value="TreeGrafter"/>
</dbReference>
<gene>
    <name evidence="4" type="ORF">BU24DRAFT_37313</name>
</gene>
<dbReference type="EMBL" id="ML978066">
    <property type="protein sequence ID" value="KAF2022091.1"/>
    <property type="molecule type" value="Genomic_DNA"/>
</dbReference>
<dbReference type="PANTHER" id="PTHR37534">
    <property type="entry name" value="TRANSCRIPTIONAL ACTIVATOR PROTEIN UGA3"/>
    <property type="match status" value="1"/>
</dbReference>
<dbReference type="GO" id="GO:0000981">
    <property type="term" value="F:DNA-binding transcription factor activity, RNA polymerase II-specific"/>
    <property type="evidence" value="ECO:0007669"/>
    <property type="project" value="InterPro"/>
</dbReference>
<dbReference type="InterPro" id="IPR021858">
    <property type="entry name" value="Fun_TF"/>
</dbReference>
<dbReference type="PANTHER" id="PTHR37534:SF9">
    <property type="entry name" value="ZN(II)2CYS6 TRANSCRIPTION FACTOR (EUROFUNG)"/>
    <property type="match status" value="1"/>
</dbReference>
<comment type="subcellular location">
    <subcellularLocation>
        <location evidence="1">Nucleus</location>
    </subcellularLocation>
</comment>
<dbReference type="GO" id="GO:0005634">
    <property type="term" value="C:nucleus"/>
    <property type="evidence" value="ECO:0007669"/>
    <property type="project" value="UniProtKB-SubCell"/>
</dbReference>
<dbReference type="RefSeq" id="XP_033390430.1">
    <property type="nucleotide sequence ID" value="XM_033524524.1"/>
</dbReference>
<accession>A0A6A5YBJ9</accession>
<dbReference type="OrthoDB" id="5418899at2759"/>
<sequence>MRSRTGCLTCRQRKLKCDEKKPKCGQCCKATRECIPSSGIVFRHQHNASMNGDDSSDENTLKGFYAYKNTFNDETIWLDVPKHITFINTSNPYLDDGTSDLDTMSATSMDSPAPFEPRSIPTSSWPGASHMHTVTSSPSSTSPELLAPAATSAHFSFMQPDHDLFSPFDRPAMLQTPPTSTAGTPVSPPLSLPNYHFNHLVLDQCMTPPIDPRLNSPFDIDQIPRSVSVPRRTSSRSSFNPSSEQDHEVAYLLRWFSEGPGYWMDLYDMGKYFSSYVPIKATDSPLLKYAALAYAAKSLARLQGKRTTATGARPYSDAQLVDWSHKATQYYDSAVSLLLQALKGDAMYSTDSDSDCEQKFELDRFARRRAVQSPRRRRTSSNASKYNQDDVLAASAILCVYESLDASMSEWAKHLNGAKSLLVMSQERLTPMQVRAPSPTASLGFVSKTRRAAFWNVARQDMWAAFINKTHTRLDTEDLPLWRDAGLLIDDHGFIIPSNTFDNGYPEGDGMMKEDIISNTLVWLMAKLVNFMAAGDEVPVDFSNTWGGVPQRSLSDCWYQLRQQFQTWYDALPVTFQPCSKVESPRSPGHQLDGDDAMFPEIWYSMPMCASTMQCYHMSQIQLLMNKPHESTQGRTSVFERLNSYQSVLAASQVHSREIIGISLARSDDAMRVHSVQPLFTAGQCLSDVRERQVVLNLLQDVEAETGWATDYRVKQLAQQWQWEENESAVP</sequence>